<dbReference type="GO" id="GO:0005634">
    <property type="term" value="C:nucleus"/>
    <property type="evidence" value="ECO:0007669"/>
    <property type="project" value="TreeGrafter"/>
</dbReference>
<dbReference type="PANTHER" id="PTHR13620">
    <property type="entry name" value="3-5 EXONUCLEASE"/>
    <property type="match status" value="1"/>
</dbReference>
<dbReference type="InterPro" id="IPR036397">
    <property type="entry name" value="RNaseH_sf"/>
</dbReference>
<dbReference type="Gene3D" id="3.30.420.10">
    <property type="entry name" value="Ribonuclease H-like superfamily/Ribonuclease H"/>
    <property type="match status" value="1"/>
</dbReference>
<dbReference type="InterPro" id="IPR012337">
    <property type="entry name" value="RNaseH-like_sf"/>
</dbReference>
<organism evidence="3 4">
    <name type="scientific">Kalanchoe fedtschenkoi</name>
    <name type="common">Lavender scallops</name>
    <name type="synonym">South American air plant</name>
    <dbReference type="NCBI Taxonomy" id="63787"/>
    <lineage>
        <taxon>Eukaryota</taxon>
        <taxon>Viridiplantae</taxon>
        <taxon>Streptophyta</taxon>
        <taxon>Embryophyta</taxon>
        <taxon>Tracheophyta</taxon>
        <taxon>Spermatophyta</taxon>
        <taxon>Magnoliopsida</taxon>
        <taxon>eudicotyledons</taxon>
        <taxon>Gunneridae</taxon>
        <taxon>Pentapetalae</taxon>
        <taxon>Saxifragales</taxon>
        <taxon>Crassulaceae</taxon>
        <taxon>Kalanchoe</taxon>
    </lineage>
</organism>
<protein>
    <submittedName>
        <fullName evidence="3">Uncharacterized protein</fullName>
    </submittedName>
</protein>
<dbReference type="GO" id="GO:0003676">
    <property type="term" value="F:nucleic acid binding"/>
    <property type="evidence" value="ECO:0007669"/>
    <property type="project" value="InterPro"/>
</dbReference>
<dbReference type="GO" id="GO:0008408">
    <property type="term" value="F:3'-5' exonuclease activity"/>
    <property type="evidence" value="ECO:0007669"/>
    <property type="project" value="TreeGrafter"/>
</dbReference>
<evidence type="ECO:0000256" key="2">
    <source>
        <dbReference type="ARBA" id="ARBA00022801"/>
    </source>
</evidence>
<proteinExistence type="predicted"/>
<sequence length="244" mass="27602">MAAKKKSASKILMTAMQRDGFSSTDYAVKFQSSRADKAVLLDVKVWRLSNQSDLKEWLGEVRRVYCKNKKNGKRMVVAVSAKNGHQYSGNGDARKDMPLSMLQICIGRHCLIIDIDSAAITVPASLKAFFRDLFSDHHSFRFVGIGVEPMMAKLSRDYGRNGGYKDLLLVEPIDVMDMGRPYCEGFDCSLKTLFRIILGIDYVQPNSMMWLDEDEPFQRFSDDVVGWSATEIYLIAQLSLTLMI</sequence>
<reference evidence="3" key="1">
    <citation type="submission" date="2021-01" db="UniProtKB">
        <authorList>
            <consortium name="EnsemblPlants"/>
        </authorList>
    </citation>
    <scope>IDENTIFICATION</scope>
</reference>
<evidence type="ECO:0000313" key="4">
    <source>
        <dbReference type="Proteomes" id="UP000594263"/>
    </source>
</evidence>
<dbReference type="PANTHER" id="PTHR13620:SF121">
    <property type="entry name" value="EMB|CAB82946.1-RELATED"/>
    <property type="match status" value="1"/>
</dbReference>
<dbReference type="GO" id="GO:0005737">
    <property type="term" value="C:cytoplasm"/>
    <property type="evidence" value="ECO:0007669"/>
    <property type="project" value="TreeGrafter"/>
</dbReference>
<name>A0A7N0T6Z3_KALFE</name>
<keyword evidence="2" id="KW-0378">Hydrolase</keyword>
<evidence type="ECO:0000256" key="1">
    <source>
        <dbReference type="ARBA" id="ARBA00022722"/>
    </source>
</evidence>
<dbReference type="EnsemblPlants" id="Kaladp0024s0481.1.v1.1">
    <property type="protein sequence ID" value="Kaladp0024s0481.1.v1.1"/>
    <property type="gene ID" value="Kaladp0024s0481.v1.1"/>
</dbReference>
<dbReference type="AlphaFoldDB" id="A0A7N0T6Z3"/>
<keyword evidence="4" id="KW-1185">Reference proteome</keyword>
<accession>A0A7N0T6Z3</accession>
<keyword evidence="1" id="KW-0540">Nuclease</keyword>
<dbReference type="Proteomes" id="UP000594263">
    <property type="component" value="Unplaced"/>
</dbReference>
<dbReference type="Gramene" id="Kaladp0024s0481.1.v1.1">
    <property type="protein sequence ID" value="Kaladp0024s0481.1.v1.1"/>
    <property type="gene ID" value="Kaladp0024s0481.v1.1"/>
</dbReference>
<evidence type="ECO:0000313" key="3">
    <source>
        <dbReference type="EnsemblPlants" id="Kaladp0024s0481.1.v1.1"/>
    </source>
</evidence>
<dbReference type="InterPro" id="IPR051132">
    <property type="entry name" value="3-5_Exonuclease_domain"/>
</dbReference>
<dbReference type="SUPFAM" id="SSF53098">
    <property type="entry name" value="Ribonuclease H-like"/>
    <property type="match status" value="1"/>
</dbReference>